<dbReference type="GO" id="GO:0046854">
    <property type="term" value="P:phosphatidylinositol phosphate biosynthetic process"/>
    <property type="evidence" value="ECO:0007669"/>
    <property type="project" value="TreeGrafter"/>
</dbReference>
<feature type="region of interest" description="Disordered" evidence="5">
    <location>
        <begin position="96"/>
        <end position="147"/>
    </location>
</feature>
<feature type="compositionally biased region" description="Low complexity" evidence="5">
    <location>
        <begin position="96"/>
        <end position="112"/>
    </location>
</feature>
<feature type="non-terminal residue" evidence="6">
    <location>
        <position position="326"/>
    </location>
</feature>
<keyword evidence="7" id="KW-1185">Reference proteome</keyword>
<keyword evidence="2 4" id="KW-0808">Transferase</keyword>
<evidence type="ECO:0000313" key="6">
    <source>
        <dbReference type="EMBL" id="POM61050.1"/>
    </source>
</evidence>
<evidence type="ECO:0000256" key="4">
    <source>
        <dbReference type="RuleBase" id="RU363090"/>
    </source>
</evidence>
<dbReference type="OrthoDB" id="2573163at2759"/>
<comment type="caution">
    <text evidence="6">The sequence shown here is derived from an EMBL/GenBank/DDBJ whole genome shotgun (WGS) entry which is preliminary data.</text>
</comment>
<dbReference type="Proteomes" id="UP000237271">
    <property type="component" value="Unassembled WGS sequence"/>
</dbReference>
<dbReference type="SUPFAM" id="SSF56104">
    <property type="entry name" value="SAICAR synthase-like"/>
    <property type="match status" value="1"/>
</dbReference>
<dbReference type="Pfam" id="PF03770">
    <property type="entry name" value="IPK"/>
    <property type="match status" value="1"/>
</dbReference>
<dbReference type="EC" id="2.7.-.-" evidence="4"/>
<dbReference type="GO" id="GO:0005737">
    <property type="term" value="C:cytoplasm"/>
    <property type="evidence" value="ECO:0007669"/>
    <property type="project" value="TreeGrafter"/>
</dbReference>
<feature type="compositionally biased region" description="Basic residues" evidence="5">
    <location>
        <begin position="120"/>
        <end position="134"/>
    </location>
</feature>
<dbReference type="PANTHER" id="PTHR12400:SF21">
    <property type="entry name" value="KINASE"/>
    <property type="match status" value="1"/>
</dbReference>
<evidence type="ECO:0000256" key="1">
    <source>
        <dbReference type="ARBA" id="ARBA00007374"/>
    </source>
</evidence>
<reference evidence="6 7" key="1">
    <citation type="journal article" date="2017" name="Genome Biol. Evol.">
        <title>Phytophthora megakarya and P. palmivora, closely related causal agents of cacao black pod rot, underwent increases in genome sizes and gene numbers by different mechanisms.</title>
        <authorList>
            <person name="Ali S.S."/>
            <person name="Shao J."/>
            <person name="Lary D.J."/>
            <person name="Kronmiller B."/>
            <person name="Shen D."/>
            <person name="Strem M.D."/>
            <person name="Amoako-Attah I."/>
            <person name="Akrofi A.Y."/>
            <person name="Begoude B.A."/>
            <person name="Ten Hoopen G.M."/>
            <person name="Coulibaly K."/>
            <person name="Kebe B.I."/>
            <person name="Melnick R.L."/>
            <person name="Guiltinan M.J."/>
            <person name="Tyler B.M."/>
            <person name="Meinhardt L.W."/>
            <person name="Bailey B.A."/>
        </authorList>
    </citation>
    <scope>NUCLEOTIDE SEQUENCE [LARGE SCALE GENOMIC DNA]</scope>
    <source>
        <strain evidence="7">sbr112.9</strain>
    </source>
</reference>
<dbReference type="Gene3D" id="3.30.470.160">
    <property type="entry name" value="Inositol polyphosphate kinase"/>
    <property type="match status" value="1"/>
</dbReference>
<dbReference type="GO" id="GO:0000828">
    <property type="term" value="F:inositol hexakisphosphate kinase activity"/>
    <property type="evidence" value="ECO:0007669"/>
    <property type="project" value="TreeGrafter"/>
</dbReference>
<keyword evidence="3 4" id="KW-0418">Kinase</keyword>
<dbReference type="InterPro" id="IPR005522">
    <property type="entry name" value="IPK"/>
</dbReference>
<dbReference type="InterPro" id="IPR038286">
    <property type="entry name" value="IPK_sf"/>
</dbReference>
<dbReference type="AlphaFoldDB" id="A0A2P4X695"/>
<evidence type="ECO:0000256" key="2">
    <source>
        <dbReference type="ARBA" id="ARBA00022679"/>
    </source>
</evidence>
<dbReference type="PANTHER" id="PTHR12400">
    <property type="entry name" value="INOSITOL POLYPHOSPHATE KINASE"/>
    <property type="match status" value="1"/>
</dbReference>
<proteinExistence type="inferred from homology"/>
<sequence length="326" mass="35882">MEEEVVEKDVAAAVDADNFVGPNEVVARASDGTRFYLYNHQAGGHTAFLRSGEGSVCKPVVALELEFYEALAPRFPQLRPFVPQFLGKIKVELTTTTSNEPPTSSHSSSTPPIEALTTPKKMRRGSFGKKRRLGKYNPSSSIAPPISEGGYSAQLWKQERAEKNKTKTNGVTLTRADSAKDYLVLGDLTRNFRRPCVLDIKMGTRQHGEDASPAKVISHTAKCAATTSLALGLRLCGMQIYDERDGTYTMWDKTWGRQLKPDDIEPALETYLTSGSTIRWNALEALLTKIRQLKSVMANTTGLRCWGSSLLVIYEGDQSYGPPSAD</sequence>
<name>A0A2P4X695_9STRA</name>
<accession>A0A2P4X695</accession>
<dbReference type="GO" id="GO:0005634">
    <property type="term" value="C:nucleus"/>
    <property type="evidence" value="ECO:0007669"/>
    <property type="project" value="TreeGrafter"/>
</dbReference>
<comment type="similarity">
    <text evidence="1 4">Belongs to the inositol phosphokinase (IPK) family.</text>
</comment>
<gene>
    <name evidence="6" type="ORF">PHPALM_29999</name>
</gene>
<dbReference type="GO" id="GO:0032958">
    <property type="term" value="P:inositol phosphate biosynthetic process"/>
    <property type="evidence" value="ECO:0007669"/>
    <property type="project" value="InterPro"/>
</dbReference>
<evidence type="ECO:0000313" key="7">
    <source>
        <dbReference type="Proteomes" id="UP000237271"/>
    </source>
</evidence>
<organism evidence="6 7">
    <name type="scientific">Phytophthora palmivora</name>
    <dbReference type="NCBI Taxonomy" id="4796"/>
    <lineage>
        <taxon>Eukaryota</taxon>
        <taxon>Sar</taxon>
        <taxon>Stramenopiles</taxon>
        <taxon>Oomycota</taxon>
        <taxon>Peronosporomycetes</taxon>
        <taxon>Peronosporales</taxon>
        <taxon>Peronosporaceae</taxon>
        <taxon>Phytophthora</taxon>
    </lineage>
</organism>
<protein>
    <recommendedName>
        <fullName evidence="4">Kinase</fullName>
        <ecNumber evidence="4">2.7.-.-</ecNumber>
    </recommendedName>
</protein>
<evidence type="ECO:0000256" key="3">
    <source>
        <dbReference type="ARBA" id="ARBA00022777"/>
    </source>
</evidence>
<dbReference type="EMBL" id="NCKW01016381">
    <property type="protein sequence ID" value="POM61050.1"/>
    <property type="molecule type" value="Genomic_DNA"/>
</dbReference>
<evidence type="ECO:0000256" key="5">
    <source>
        <dbReference type="SAM" id="MobiDB-lite"/>
    </source>
</evidence>